<evidence type="ECO:0008006" key="4">
    <source>
        <dbReference type="Google" id="ProtNLM"/>
    </source>
</evidence>
<sequence>MEKLPPYDLPGNELAYISDYLNGALDASAQRAFEERLHRDPLFKQKVDEVRWLLVGVREANLAEQLDSFHAVLPGNKEEVTHTKAFRRQMTWLAAAILVFGIVGAWLFWSRQTPEQRLFSQYYRADPGLPTLMGPSDDYAFEEAMVDYKTGNFRKAIDKWRPLLADGRENDTLNYFIGVAYLAANEPDSATMFLDHVVGISASAFRSDAHWYKALALLKQGQSEAALKALRHTEHPAKDALLHAIKILP</sequence>
<gene>
    <name evidence="2" type="ORF">SAMN05444682_11415</name>
</gene>
<protein>
    <recommendedName>
        <fullName evidence="4">Tetratricopeptide repeat-containing protein</fullName>
    </recommendedName>
</protein>
<proteinExistence type="predicted"/>
<keyword evidence="1" id="KW-0472">Membrane</keyword>
<keyword evidence="3" id="KW-1185">Reference proteome</keyword>
<dbReference type="STRING" id="1477437.SAMN05444682_11415"/>
<dbReference type="InterPro" id="IPR011990">
    <property type="entry name" value="TPR-like_helical_dom_sf"/>
</dbReference>
<dbReference type="Proteomes" id="UP000198670">
    <property type="component" value="Unassembled WGS sequence"/>
</dbReference>
<evidence type="ECO:0000313" key="2">
    <source>
        <dbReference type="EMBL" id="SFJ78302.1"/>
    </source>
</evidence>
<evidence type="ECO:0000313" key="3">
    <source>
        <dbReference type="Proteomes" id="UP000198670"/>
    </source>
</evidence>
<organism evidence="2 3">
    <name type="scientific">Parapedobacter indicus</name>
    <dbReference type="NCBI Taxonomy" id="1477437"/>
    <lineage>
        <taxon>Bacteria</taxon>
        <taxon>Pseudomonadati</taxon>
        <taxon>Bacteroidota</taxon>
        <taxon>Sphingobacteriia</taxon>
        <taxon>Sphingobacteriales</taxon>
        <taxon>Sphingobacteriaceae</taxon>
        <taxon>Parapedobacter</taxon>
    </lineage>
</organism>
<evidence type="ECO:0000256" key="1">
    <source>
        <dbReference type="SAM" id="Phobius"/>
    </source>
</evidence>
<feature type="transmembrane region" description="Helical" evidence="1">
    <location>
        <begin position="90"/>
        <end position="109"/>
    </location>
</feature>
<dbReference type="EMBL" id="FOQO01000014">
    <property type="protein sequence ID" value="SFJ78302.1"/>
    <property type="molecule type" value="Genomic_DNA"/>
</dbReference>
<keyword evidence="1" id="KW-0812">Transmembrane</keyword>
<keyword evidence="1" id="KW-1133">Transmembrane helix</keyword>
<dbReference type="OrthoDB" id="1451921at2"/>
<dbReference type="RefSeq" id="WP_090631444.1">
    <property type="nucleotide sequence ID" value="NZ_FOQO01000014.1"/>
</dbReference>
<reference evidence="2 3" key="1">
    <citation type="submission" date="2016-10" db="EMBL/GenBank/DDBJ databases">
        <authorList>
            <person name="de Groot N.N."/>
        </authorList>
    </citation>
    <scope>NUCLEOTIDE SEQUENCE [LARGE SCALE GENOMIC DNA]</scope>
    <source>
        <strain evidence="2 3">RK1</strain>
    </source>
</reference>
<dbReference type="Gene3D" id="1.25.40.10">
    <property type="entry name" value="Tetratricopeptide repeat domain"/>
    <property type="match status" value="1"/>
</dbReference>
<dbReference type="SUPFAM" id="SSF48452">
    <property type="entry name" value="TPR-like"/>
    <property type="match status" value="1"/>
</dbReference>
<name>A0A1I3U5W3_9SPHI</name>
<dbReference type="AlphaFoldDB" id="A0A1I3U5W3"/>
<accession>A0A1I3U5W3</accession>